<protein>
    <recommendedName>
        <fullName evidence="4">DUF997 domain-containing protein</fullName>
    </recommendedName>
</protein>
<evidence type="ECO:0000256" key="1">
    <source>
        <dbReference type="SAM" id="Phobius"/>
    </source>
</evidence>
<dbReference type="EMBL" id="CP017707">
    <property type="protein sequence ID" value="AOZ48757.1"/>
    <property type="molecule type" value="Genomic_DNA"/>
</dbReference>
<dbReference type="STRING" id="1108595.BKX93_01285"/>
<evidence type="ECO:0000313" key="3">
    <source>
        <dbReference type="Proteomes" id="UP000178776"/>
    </source>
</evidence>
<dbReference type="Proteomes" id="UP000178776">
    <property type="component" value="Chromosome"/>
</dbReference>
<evidence type="ECO:0008006" key="4">
    <source>
        <dbReference type="Google" id="ProtNLM"/>
    </source>
</evidence>
<dbReference type="AlphaFoldDB" id="A0A1D9LBV4"/>
<dbReference type="KEGG" id="cvc:BKX93_01285"/>
<organism evidence="2 3">
    <name type="scientific">Chromobacterium vaccinii</name>
    <dbReference type="NCBI Taxonomy" id="1108595"/>
    <lineage>
        <taxon>Bacteria</taxon>
        <taxon>Pseudomonadati</taxon>
        <taxon>Pseudomonadota</taxon>
        <taxon>Betaproteobacteria</taxon>
        <taxon>Neisseriales</taxon>
        <taxon>Chromobacteriaceae</taxon>
        <taxon>Chromobacterium</taxon>
    </lineage>
</organism>
<evidence type="ECO:0000313" key="2">
    <source>
        <dbReference type="EMBL" id="AOZ48757.1"/>
    </source>
</evidence>
<gene>
    <name evidence="2" type="ORF">BKX93_01285</name>
</gene>
<name>A0A1D9LBV4_9NEIS</name>
<accession>A0A1D9LBV4</accession>
<feature type="transmembrane region" description="Helical" evidence="1">
    <location>
        <begin position="37"/>
        <end position="67"/>
    </location>
</feature>
<reference evidence="2 3" key="1">
    <citation type="submission" date="2016-10" db="EMBL/GenBank/DDBJ databases">
        <title>Chromobacterium muskegensis sp. nov., an insecticidal bacterium isolated from Sphagnum bogs.</title>
        <authorList>
            <person name="Sparks M.E."/>
            <person name="Blackburn M.B."/>
            <person name="Gundersen-Rindal D.E."/>
            <person name="Mitchell A."/>
            <person name="Farrar R."/>
            <person name="Kuhar D."/>
        </authorList>
    </citation>
    <scope>NUCLEOTIDE SEQUENCE [LARGE SCALE GENOMIC DNA]</scope>
    <source>
        <strain evidence="2 3">21-1</strain>
    </source>
</reference>
<keyword evidence="1" id="KW-0472">Membrane</keyword>
<keyword evidence="1" id="KW-0812">Transmembrane</keyword>
<sequence>MRITKISEGKRFLIVAALYWVIAIVWCWRATDGEWLYFIIFLQMAAMYFLPAMGVLWMVLSAVFRLLAYDGRN</sequence>
<feature type="transmembrane region" description="Helical" evidence="1">
    <location>
        <begin position="12"/>
        <end position="31"/>
    </location>
</feature>
<keyword evidence="1" id="KW-1133">Transmembrane helix</keyword>
<proteinExistence type="predicted"/>